<evidence type="ECO:0000256" key="3">
    <source>
        <dbReference type="ARBA" id="ARBA00022729"/>
    </source>
</evidence>
<evidence type="ECO:0000313" key="7">
    <source>
        <dbReference type="EMBL" id="MBN7823789.1"/>
    </source>
</evidence>
<proteinExistence type="inferred from homology"/>
<dbReference type="AlphaFoldDB" id="A0A939DJC4"/>
<evidence type="ECO:0000313" key="8">
    <source>
        <dbReference type="Proteomes" id="UP000664654"/>
    </source>
</evidence>
<keyword evidence="3 6" id="KW-0732">Signal</keyword>
<evidence type="ECO:0000256" key="5">
    <source>
        <dbReference type="SAM" id="MobiDB-lite"/>
    </source>
</evidence>
<evidence type="ECO:0000256" key="1">
    <source>
        <dbReference type="ARBA" id="ARBA00004418"/>
    </source>
</evidence>
<dbReference type="InterPro" id="IPR012899">
    <property type="entry name" value="LTXXQ"/>
</dbReference>
<comment type="similarity">
    <text evidence="2">Belongs to the CpxP/Spy family.</text>
</comment>
<dbReference type="EMBL" id="JAFKCV010000001">
    <property type="protein sequence ID" value="MBN7823789.1"/>
    <property type="molecule type" value="Genomic_DNA"/>
</dbReference>
<feature type="signal peptide" evidence="6">
    <location>
        <begin position="1"/>
        <end position="23"/>
    </location>
</feature>
<feature type="compositionally biased region" description="Basic and acidic residues" evidence="5">
    <location>
        <begin position="232"/>
        <end position="243"/>
    </location>
</feature>
<keyword evidence="8" id="KW-1185">Reference proteome</keyword>
<dbReference type="GO" id="GO:0051082">
    <property type="term" value="F:unfolded protein binding"/>
    <property type="evidence" value="ECO:0007669"/>
    <property type="project" value="TreeGrafter"/>
</dbReference>
<comment type="caution">
    <text evidence="7">The sequence shown here is derived from an EMBL/GenBank/DDBJ whole genome shotgun (WGS) entry which is preliminary data.</text>
</comment>
<name>A0A939DJC4_9ALTE</name>
<evidence type="ECO:0000256" key="2">
    <source>
        <dbReference type="ARBA" id="ARBA00008441"/>
    </source>
</evidence>
<dbReference type="PANTHER" id="PTHR38102">
    <property type="entry name" value="PERIPLASMIC CHAPERONE SPY"/>
    <property type="match status" value="1"/>
</dbReference>
<evidence type="ECO:0000256" key="6">
    <source>
        <dbReference type="SAM" id="SignalP"/>
    </source>
</evidence>
<feature type="region of interest" description="Disordered" evidence="5">
    <location>
        <begin position="232"/>
        <end position="256"/>
    </location>
</feature>
<dbReference type="Gene3D" id="1.20.120.1490">
    <property type="match status" value="2"/>
</dbReference>
<protein>
    <submittedName>
        <fullName evidence="7">Spy/CpxP family protein refolding chaperone</fullName>
    </submittedName>
</protein>
<reference evidence="7" key="1">
    <citation type="submission" date="2021-03" db="EMBL/GenBank/DDBJ databases">
        <title>novel species isolated from a fishpond in China.</title>
        <authorList>
            <person name="Lu H."/>
            <person name="Cai Z."/>
        </authorList>
    </citation>
    <scope>NUCLEOTIDE SEQUENCE</scope>
    <source>
        <strain evidence="7">JCM 30855</strain>
    </source>
</reference>
<dbReference type="Pfam" id="PF07813">
    <property type="entry name" value="LTXXQ"/>
    <property type="match status" value="1"/>
</dbReference>
<gene>
    <name evidence="7" type="ORF">J0A66_01005</name>
</gene>
<dbReference type="RefSeq" id="WP_206571904.1">
    <property type="nucleotide sequence ID" value="NZ_JAFKCV010000001.1"/>
</dbReference>
<organism evidence="7 8">
    <name type="scientific">Bowmanella dokdonensis</name>
    <dbReference type="NCBI Taxonomy" id="751969"/>
    <lineage>
        <taxon>Bacteria</taxon>
        <taxon>Pseudomonadati</taxon>
        <taxon>Pseudomonadota</taxon>
        <taxon>Gammaproteobacteria</taxon>
        <taxon>Alteromonadales</taxon>
        <taxon>Alteromonadaceae</taxon>
        <taxon>Bowmanella</taxon>
    </lineage>
</organism>
<dbReference type="Proteomes" id="UP000664654">
    <property type="component" value="Unassembled WGS sequence"/>
</dbReference>
<comment type="subcellular location">
    <subcellularLocation>
        <location evidence="1">Periplasm</location>
    </subcellularLocation>
</comment>
<feature type="chain" id="PRO_5036851997" evidence="6">
    <location>
        <begin position="24"/>
        <end position="256"/>
    </location>
</feature>
<dbReference type="GO" id="GO:0030288">
    <property type="term" value="C:outer membrane-bounded periplasmic space"/>
    <property type="evidence" value="ECO:0007669"/>
    <property type="project" value="TreeGrafter"/>
</dbReference>
<evidence type="ECO:0000256" key="4">
    <source>
        <dbReference type="ARBA" id="ARBA00022764"/>
    </source>
</evidence>
<keyword evidence="4" id="KW-0574">Periplasm</keyword>
<accession>A0A939DJC4</accession>
<feature type="compositionally biased region" description="Basic residues" evidence="5">
    <location>
        <begin position="244"/>
        <end position="256"/>
    </location>
</feature>
<dbReference type="PANTHER" id="PTHR38102:SF1">
    <property type="entry name" value="PERIPLASMIC CHAPERONE SPY"/>
    <property type="match status" value="1"/>
</dbReference>
<dbReference type="InterPro" id="IPR052211">
    <property type="entry name" value="Cpx_auxiliary_protein"/>
</dbReference>
<sequence>MKSLQKSLMALTLGLILVGPAQAHPPQDPEGIHKVLEQLDLSRQQRQDIRQLLKQQRAQRQALKPDRQAEHQAISQLVQAQSWDPDQATLLLQRTQQDRRQAMWQKALLQQQIWNLLNAGQQQAWQAQVQSLAPRTSRQVHREHMIDRLKLNDDQQQALAALQAEQEVQRQQKQANHLAFRTAQLALLQQGEFSEASWNALYSRHEDGFLSSAVQELAFRHQFYQLLNDEQREQLAQHRERMQGRGHKGGHPARRG</sequence>